<evidence type="ECO:0008006" key="4">
    <source>
        <dbReference type="Google" id="ProtNLM"/>
    </source>
</evidence>
<dbReference type="EMBL" id="NTYF01000023">
    <property type="protein sequence ID" value="PER55735.1"/>
    <property type="molecule type" value="Genomic_DNA"/>
</dbReference>
<reference evidence="2 3" key="1">
    <citation type="submission" date="2017-09" db="EMBL/GenBank/DDBJ databases">
        <title>Large-scale bioinformatics analysis of Bacillus genomes uncovers conserved roles of natural products in bacterial physiology.</title>
        <authorList>
            <consortium name="Agbiome Team Llc"/>
            <person name="Bleich R.M."/>
            <person name="Kirk G.J."/>
            <person name="Santa Maria K.C."/>
            <person name="Allen S.E."/>
            <person name="Farag S."/>
            <person name="Shank E.A."/>
            <person name="Bowers A."/>
        </authorList>
    </citation>
    <scope>NUCLEOTIDE SEQUENCE [LARGE SCALE GENOMIC DNA]</scope>
    <source>
        <strain evidence="2 3">AFS005140</strain>
    </source>
</reference>
<feature type="transmembrane region" description="Helical" evidence="1">
    <location>
        <begin position="12"/>
        <end position="33"/>
    </location>
</feature>
<feature type="transmembrane region" description="Helical" evidence="1">
    <location>
        <begin position="45"/>
        <end position="70"/>
    </location>
</feature>
<keyword evidence="1" id="KW-1133">Transmembrane helix</keyword>
<dbReference type="RefSeq" id="WP_098317075.1">
    <property type="nucleotide sequence ID" value="NZ_NTYF01000023.1"/>
</dbReference>
<comment type="caution">
    <text evidence="2">The sequence shown here is derived from an EMBL/GenBank/DDBJ whole genome shotgun (WGS) entry which is preliminary data.</text>
</comment>
<dbReference type="AlphaFoldDB" id="A0ABD6S9X1"/>
<keyword evidence="1" id="KW-0472">Membrane</keyword>
<protein>
    <recommendedName>
        <fullName evidence="4">DUF2798 domain-containing protein</fullName>
    </recommendedName>
</protein>
<dbReference type="Proteomes" id="UP000219897">
    <property type="component" value="Unassembled WGS sequence"/>
</dbReference>
<evidence type="ECO:0000313" key="2">
    <source>
        <dbReference type="EMBL" id="PER55735.1"/>
    </source>
</evidence>
<accession>A0ABD6S9X1</accession>
<evidence type="ECO:0000313" key="3">
    <source>
        <dbReference type="Proteomes" id="UP000219897"/>
    </source>
</evidence>
<name>A0ABD6S9X1_BACTU</name>
<proteinExistence type="predicted"/>
<gene>
    <name evidence="2" type="ORF">CN495_08250</name>
</gene>
<organism evidence="2 3">
    <name type="scientific">Bacillus thuringiensis</name>
    <dbReference type="NCBI Taxonomy" id="1428"/>
    <lineage>
        <taxon>Bacteria</taxon>
        <taxon>Bacillati</taxon>
        <taxon>Bacillota</taxon>
        <taxon>Bacilli</taxon>
        <taxon>Bacillales</taxon>
        <taxon>Bacillaceae</taxon>
        <taxon>Bacillus</taxon>
        <taxon>Bacillus cereus group</taxon>
    </lineage>
</organism>
<keyword evidence="1" id="KW-0812">Transmembrane</keyword>
<evidence type="ECO:0000256" key="1">
    <source>
        <dbReference type="SAM" id="Phobius"/>
    </source>
</evidence>
<sequence length="83" mass="9704">MERKNRYSLEEELRGTVLSAFIILVGVIISIYFGNVAKELFETNIAIWLYPIACYIVPFVFMLLEFWLVARTSRLVKEINSLQ</sequence>